<gene>
    <name evidence="9" type="ordered locus">Gmet_2034</name>
</gene>
<dbReference type="GO" id="GO:0000160">
    <property type="term" value="P:phosphorelay signal transduction system"/>
    <property type="evidence" value="ECO:0007669"/>
    <property type="project" value="InterPro"/>
</dbReference>
<keyword evidence="3" id="KW-0805">Transcription regulation</keyword>
<dbReference type="InterPro" id="IPR002197">
    <property type="entry name" value="HTH_Fis"/>
</dbReference>
<dbReference type="InterPro" id="IPR001789">
    <property type="entry name" value="Sig_transdc_resp-reg_receiver"/>
</dbReference>
<dbReference type="PROSITE" id="PS50110">
    <property type="entry name" value="RESPONSE_REGULATORY"/>
    <property type="match status" value="1"/>
</dbReference>
<dbReference type="InterPro" id="IPR011006">
    <property type="entry name" value="CheY-like_superfamily"/>
</dbReference>
<dbReference type="Gene3D" id="3.40.50.2300">
    <property type="match status" value="1"/>
</dbReference>
<protein>
    <submittedName>
        <fullName evidence="9">Sigma-54-dependent transcriptional response regulator</fullName>
    </submittedName>
</protein>
<evidence type="ECO:0000259" key="7">
    <source>
        <dbReference type="PROSITE" id="PS50045"/>
    </source>
</evidence>
<dbReference type="SUPFAM" id="SSF46689">
    <property type="entry name" value="Homeodomain-like"/>
    <property type="match status" value="1"/>
</dbReference>
<dbReference type="GO" id="GO:0006355">
    <property type="term" value="P:regulation of DNA-templated transcription"/>
    <property type="evidence" value="ECO:0007669"/>
    <property type="project" value="InterPro"/>
</dbReference>
<keyword evidence="2" id="KW-0067">ATP-binding</keyword>
<evidence type="ECO:0000256" key="3">
    <source>
        <dbReference type="ARBA" id="ARBA00023015"/>
    </source>
</evidence>
<dbReference type="GO" id="GO:0005524">
    <property type="term" value="F:ATP binding"/>
    <property type="evidence" value="ECO:0007669"/>
    <property type="project" value="UniProtKB-KW"/>
</dbReference>
<dbReference type="SUPFAM" id="SSF52172">
    <property type="entry name" value="CheY-like"/>
    <property type="match status" value="1"/>
</dbReference>
<dbReference type="Pfam" id="PF25601">
    <property type="entry name" value="AAA_lid_14"/>
    <property type="match status" value="1"/>
</dbReference>
<dbReference type="InterPro" id="IPR002078">
    <property type="entry name" value="Sigma_54_int"/>
</dbReference>
<dbReference type="InterPro" id="IPR058031">
    <property type="entry name" value="AAA_lid_NorR"/>
</dbReference>
<dbReference type="PANTHER" id="PTHR32071:SF117">
    <property type="entry name" value="PTS-DEPENDENT DIHYDROXYACETONE KINASE OPERON REGULATORY PROTEIN-RELATED"/>
    <property type="match status" value="1"/>
</dbReference>
<evidence type="ECO:0000256" key="5">
    <source>
        <dbReference type="ARBA" id="ARBA00023163"/>
    </source>
</evidence>
<dbReference type="FunFam" id="3.40.50.300:FF:000006">
    <property type="entry name" value="DNA-binding transcriptional regulator NtrC"/>
    <property type="match status" value="1"/>
</dbReference>
<dbReference type="Gene3D" id="1.10.8.60">
    <property type="match status" value="1"/>
</dbReference>
<dbReference type="InterPro" id="IPR003593">
    <property type="entry name" value="AAA+_ATPase"/>
</dbReference>
<evidence type="ECO:0000313" key="10">
    <source>
        <dbReference type="Proteomes" id="UP000007073"/>
    </source>
</evidence>
<keyword evidence="10" id="KW-1185">Reference proteome</keyword>
<dbReference type="InterPro" id="IPR027417">
    <property type="entry name" value="P-loop_NTPase"/>
</dbReference>
<evidence type="ECO:0000256" key="6">
    <source>
        <dbReference type="PROSITE-ProRule" id="PRU00169"/>
    </source>
</evidence>
<sequence length="449" mass="50449">MQGKAHGKVLIVDDEPNALKVLAAILREEGYSVFKAGDAAEAEQALSKEDIDTVITDMKMPGKDGIQLMDFMAEHYPDIPIIFLTAYGSVDSAVHAITRGAFYYFIKPPDYVKLKGILARAVEQRSLKRELETLRKRVSGGTPARIVGATPEMLRIFETVEAVKDSMSSVLICGETGTGKELIARSLHYGSVRRDKPFVAVNCAAMPRELIESELFGYEKGAFSGAFSRRIGRFEEAAEGTIFLDEIGELEMPLQAKLLRVLQEKEIERLGSNKKIKVNFRLISSTNRNIPSEITAGNFREDLFYRLNVVQVQVPPLRDRREDIPLLAAELVREYGAREGKVLRFDDEVMQVFLNYDWPGNIRQLGNIIERAVVLAKKDRITTKELPEELKPYVVRVESRQQVRTLRELEEAAILAALEESGGNKSHAAKMLGISRKALYKRLGEMEVF</sequence>
<dbReference type="PROSITE" id="PS00675">
    <property type="entry name" value="SIGMA54_INTERACT_1"/>
    <property type="match status" value="1"/>
</dbReference>
<evidence type="ECO:0000259" key="8">
    <source>
        <dbReference type="PROSITE" id="PS50110"/>
    </source>
</evidence>
<keyword evidence="1" id="KW-0547">Nucleotide-binding</keyword>
<organism evidence="9 10">
    <name type="scientific">Geobacter metallireducens (strain ATCC 53774 / DSM 7210 / GS-15)</name>
    <dbReference type="NCBI Taxonomy" id="269799"/>
    <lineage>
        <taxon>Bacteria</taxon>
        <taxon>Pseudomonadati</taxon>
        <taxon>Thermodesulfobacteriota</taxon>
        <taxon>Desulfuromonadia</taxon>
        <taxon>Geobacterales</taxon>
        <taxon>Geobacteraceae</taxon>
        <taxon>Geobacter</taxon>
    </lineage>
</organism>
<dbReference type="RefSeq" id="WP_004512917.1">
    <property type="nucleotide sequence ID" value="NC_007517.1"/>
</dbReference>
<dbReference type="InterPro" id="IPR025662">
    <property type="entry name" value="Sigma_54_int_dom_ATP-bd_1"/>
</dbReference>
<accession>Q39U11</accession>
<dbReference type="HOGENOM" id="CLU_000445_0_6_7"/>
<dbReference type="Pfam" id="PF02954">
    <property type="entry name" value="HTH_8"/>
    <property type="match status" value="1"/>
</dbReference>
<dbReference type="Gene3D" id="3.40.50.300">
    <property type="entry name" value="P-loop containing nucleotide triphosphate hydrolases"/>
    <property type="match status" value="1"/>
</dbReference>
<dbReference type="PROSITE" id="PS00676">
    <property type="entry name" value="SIGMA54_INTERACT_2"/>
    <property type="match status" value="1"/>
</dbReference>
<dbReference type="eggNOG" id="COG2204">
    <property type="taxonomic scope" value="Bacteria"/>
</dbReference>
<reference evidence="9 10" key="2">
    <citation type="journal article" date="2009" name="BMC Microbiol.">
        <title>The genome sequence of Geobacter metallireducens: features of metabolism, physiology and regulation common and dissimilar to Geobacter sulfurreducens.</title>
        <authorList>
            <person name="Aklujkar M."/>
            <person name="Krushkal J."/>
            <person name="DiBartolo G."/>
            <person name="Lapidus A."/>
            <person name="Land M.L."/>
            <person name="Lovley D.R."/>
        </authorList>
    </citation>
    <scope>NUCLEOTIDE SEQUENCE [LARGE SCALE GENOMIC DNA]</scope>
    <source>
        <strain evidence="10">ATCC 53774 / DSM 7210 / GS-15</strain>
    </source>
</reference>
<dbReference type="PROSITE" id="PS50045">
    <property type="entry name" value="SIGMA54_INTERACT_4"/>
    <property type="match status" value="1"/>
</dbReference>
<dbReference type="InterPro" id="IPR025944">
    <property type="entry name" value="Sigma_54_int_dom_CS"/>
</dbReference>
<dbReference type="GO" id="GO:0043565">
    <property type="term" value="F:sequence-specific DNA binding"/>
    <property type="evidence" value="ECO:0007669"/>
    <property type="project" value="InterPro"/>
</dbReference>
<dbReference type="AlphaFoldDB" id="Q39U11"/>
<dbReference type="EMBL" id="CP000148">
    <property type="protein sequence ID" value="ABB32263.1"/>
    <property type="molecule type" value="Genomic_DNA"/>
</dbReference>
<keyword evidence="5" id="KW-0804">Transcription</keyword>
<dbReference type="KEGG" id="gme:Gmet_2034"/>
<dbReference type="PRINTS" id="PR01590">
    <property type="entry name" value="HTHFIS"/>
</dbReference>
<feature type="domain" description="Sigma-54 factor interaction" evidence="7">
    <location>
        <begin position="146"/>
        <end position="374"/>
    </location>
</feature>
<dbReference type="CDD" id="cd00009">
    <property type="entry name" value="AAA"/>
    <property type="match status" value="1"/>
</dbReference>
<dbReference type="Pfam" id="PF00072">
    <property type="entry name" value="Response_reg"/>
    <property type="match status" value="1"/>
</dbReference>
<reference evidence="9 10" key="1">
    <citation type="submission" date="2005-10" db="EMBL/GenBank/DDBJ databases">
        <title>Complete sequence of Geobacter metallireducens GS-15.</title>
        <authorList>
            <consortium name="US DOE Joint Genome Institute"/>
            <person name="Copeland A."/>
            <person name="Lucas S."/>
            <person name="Lapidus A."/>
            <person name="Barry K."/>
            <person name="Detter J.C."/>
            <person name="Glavina T."/>
            <person name="Hammon N."/>
            <person name="Israni S."/>
            <person name="Pitluck S."/>
            <person name="Di Bartolo G."/>
            <person name="Chain P."/>
            <person name="Schmutz J."/>
            <person name="Larimer F."/>
            <person name="Land M."/>
            <person name="Kyrpides N."/>
            <person name="Ivanova N."/>
            <person name="Richardson P."/>
        </authorList>
    </citation>
    <scope>NUCLEOTIDE SEQUENCE [LARGE SCALE GENOMIC DNA]</scope>
    <source>
        <strain evidence="10">ATCC 53774 / DSM 7210 / GS-15</strain>
    </source>
</reference>
<keyword evidence="6" id="KW-0597">Phosphoprotein</keyword>
<dbReference type="SMART" id="SM00448">
    <property type="entry name" value="REC"/>
    <property type="match status" value="1"/>
</dbReference>
<dbReference type="InterPro" id="IPR025943">
    <property type="entry name" value="Sigma_54_int_dom_ATP-bd_2"/>
</dbReference>
<evidence type="ECO:0000313" key="9">
    <source>
        <dbReference type="EMBL" id="ABB32263.1"/>
    </source>
</evidence>
<evidence type="ECO:0000256" key="2">
    <source>
        <dbReference type="ARBA" id="ARBA00022840"/>
    </source>
</evidence>
<evidence type="ECO:0000256" key="4">
    <source>
        <dbReference type="ARBA" id="ARBA00023125"/>
    </source>
</evidence>
<keyword evidence="4" id="KW-0238">DNA-binding</keyword>
<dbReference type="InterPro" id="IPR009057">
    <property type="entry name" value="Homeodomain-like_sf"/>
</dbReference>
<proteinExistence type="predicted"/>
<dbReference type="PROSITE" id="PS00688">
    <property type="entry name" value="SIGMA54_INTERACT_3"/>
    <property type="match status" value="1"/>
</dbReference>
<feature type="modified residue" description="4-aspartylphosphate" evidence="6">
    <location>
        <position position="57"/>
    </location>
</feature>
<evidence type="ECO:0000256" key="1">
    <source>
        <dbReference type="ARBA" id="ARBA00022741"/>
    </source>
</evidence>
<dbReference type="Proteomes" id="UP000007073">
    <property type="component" value="Chromosome"/>
</dbReference>
<dbReference type="STRING" id="269799.Gmet_2034"/>
<dbReference type="Gene3D" id="1.10.10.60">
    <property type="entry name" value="Homeodomain-like"/>
    <property type="match status" value="1"/>
</dbReference>
<feature type="domain" description="Response regulatory" evidence="8">
    <location>
        <begin position="8"/>
        <end position="122"/>
    </location>
</feature>
<dbReference type="PANTHER" id="PTHR32071">
    <property type="entry name" value="TRANSCRIPTIONAL REGULATORY PROTEIN"/>
    <property type="match status" value="1"/>
</dbReference>
<dbReference type="SUPFAM" id="SSF52540">
    <property type="entry name" value="P-loop containing nucleoside triphosphate hydrolases"/>
    <property type="match status" value="1"/>
</dbReference>
<dbReference type="SMART" id="SM00382">
    <property type="entry name" value="AAA"/>
    <property type="match status" value="1"/>
</dbReference>
<name>Q39U11_GEOMG</name>
<dbReference type="Pfam" id="PF00158">
    <property type="entry name" value="Sigma54_activat"/>
    <property type="match status" value="1"/>
</dbReference>